<dbReference type="Pfam" id="PF17818">
    <property type="entry name" value="KCT2"/>
    <property type="match status" value="1"/>
</dbReference>
<dbReference type="Proteomes" id="UP000693946">
    <property type="component" value="Linkage Group LG13"/>
</dbReference>
<keyword evidence="2" id="KW-0812">Transmembrane</keyword>
<dbReference type="EMBL" id="JAGKHQ010000005">
    <property type="protein sequence ID" value="KAG7515199.1"/>
    <property type="molecule type" value="Genomic_DNA"/>
</dbReference>
<proteinExistence type="predicted"/>
<name>A0AAV6SCD0_SOLSE</name>
<evidence type="ECO:0000256" key="2">
    <source>
        <dbReference type="SAM" id="Phobius"/>
    </source>
</evidence>
<dbReference type="PANTHER" id="PTHR16502">
    <property type="entry name" value="KERATINOCYTE-ASSOCIATED TRANSMEMBRANE PROTEIN 2"/>
    <property type="match status" value="1"/>
</dbReference>
<reference evidence="4 5" key="1">
    <citation type="journal article" date="2021" name="Sci. Rep.">
        <title>Chromosome anchoring in Senegalese sole (Solea senegalensis) reveals sex-associated markers and genome rearrangements in flatfish.</title>
        <authorList>
            <person name="Guerrero-Cozar I."/>
            <person name="Gomez-Garrido J."/>
            <person name="Berbel C."/>
            <person name="Martinez-Blanch J.F."/>
            <person name="Alioto T."/>
            <person name="Claros M.G."/>
            <person name="Gagnaire P.A."/>
            <person name="Manchado M."/>
        </authorList>
    </citation>
    <scope>NUCLEOTIDE SEQUENCE [LARGE SCALE GENOMIC DNA]</scope>
    <source>
        <strain evidence="4">Sse05_10M</strain>
    </source>
</reference>
<dbReference type="AlphaFoldDB" id="A0AAV6SCD0"/>
<keyword evidence="2" id="KW-1133">Transmembrane helix</keyword>
<feature type="chain" id="PRO_5043675336" description="Keratinocyte-associated transmembrane protein 2" evidence="3">
    <location>
        <begin position="27"/>
        <end position="356"/>
    </location>
</feature>
<feature type="compositionally biased region" description="Acidic residues" evidence="1">
    <location>
        <begin position="198"/>
        <end position="237"/>
    </location>
</feature>
<protein>
    <recommendedName>
        <fullName evidence="6">Keratinocyte-associated transmembrane protein 2</fullName>
    </recommendedName>
</protein>
<dbReference type="PANTHER" id="PTHR16502:SF0">
    <property type="entry name" value="KERATINOCYTE-ASSOCIATED TRANSMEMBRANE PROTEIN 2"/>
    <property type="match status" value="1"/>
</dbReference>
<organism evidence="4 5">
    <name type="scientific">Solea senegalensis</name>
    <name type="common">Senegalese sole</name>
    <dbReference type="NCBI Taxonomy" id="28829"/>
    <lineage>
        <taxon>Eukaryota</taxon>
        <taxon>Metazoa</taxon>
        <taxon>Chordata</taxon>
        <taxon>Craniata</taxon>
        <taxon>Vertebrata</taxon>
        <taxon>Euteleostomi</taxon>
        <taxon>Actinopterygii</taxon>
        <taxon>Neopterygii</taxon>
        <taxon>Teleostei</taxon>
        <taxon>Neoteleostei</taxon>
        <taxon>Acanthomorphata</taxon>
        <taxon>Carangaria</taxon>
        <taxon>Pleuronectiformes</taxon>
        <taxon>Pleuronectoidei</taxon>
        <taxon>Soleidae</taxon>
        <taxon>Solea</taxon>
    </lineage>
</organism>
<feature type="compositionally biased region" description="Low complexity" evidence="1">
    <location>
        <begin position="172"/>
        <end position="190"/>
    </location>
</feature>
<feature type="signal peptide" evidence="3">
    <location>
        <begin position="1"/>
        <end position="26"/>
    </location>
</feature>
<evidence type="ECO:0008006" key="6">
    <source>
        <dbReference type="Google" id="ProtNLM"/>
    </source>
</evidence>
<keyword evidence="2" id="KW-0472">Membrane</keyword>
<feature type="compositionally biased region" description="Polar residues" evidence="1">
    <location>
        <begin position="55"/>
        <end position="89"/>
    </location>
</feature>
<feature type="region of interest" description="Disordered" evidence="1">
    <location>
        <begin position="43"/>
        <end position="241"/>
    </location>
</feature>
<evidence type="ECO:0000313" key="4">
    <source>
        <dbReference type="EMBL" id="KAG7515199.1"/>
    </source>
</evidence>
<feature type="transmembrane region" description="Helical" evidence="2">
    <location>
        <begin position="289"/>
        <end position="307"/>
    </location>
</feature>
<evidence type="ECO:0000313" key="5">
    <source>
        <dbReference type="Proteomes" id="UP000693946"/>
    </source>
</evidence>
<keyword evidence="3" id="KW-0732">Signal</keyword>
<gene>
    <name evidence="4" type="ORF">JOB18_001766</name>
</gene>
<keyword evidence="5" id="KW-1185">Reference proteome</keyword>
<evidence type="ECO:0000256" key="1">
    <source>
        <dbReference type="SAM" id="MobiDB-lite"/>
    </source>
</evidence>
<accession>A0AAV6SCD0</accession>
<evidence type="ECO:0000256" key="3">
    <source>
        <dbReference type="SAM" id="SignalP"/>
    </source>
</evidence>
<dbReference type="PROSITE" id="PS51257">
    <property type="entry name" value="PROKAR_LIPOPROTEIN"/>
    <property type="match status" value="1"/>
</dbReference>
<dbReference type="InterPro" id="IPR037645">
    <property type="entry name" value="KCT2"/>
</dbReference>
<comment type="caution">
    <text evidence="4">The sequence shown here is derived from an EMBL/GenBank/DDBJ whole genome shotgun (WGS) entry which is preliminary data.</text>
</comment>
<sequence>MERSRRNICALSALVFLYMLAGSCLSAPIIPSATNNHDPVAVESQNVTGEDKDTNNSPPELSAANSTDPKNSATTAFAAPENNSVSPTVTKLPKDAQDTGVHVIAESDPSADEDKVKDKDEDEEKEKEKEKEKIMVSSQDPKTVVEKEDNTAQPDKPAVKDGSRLSTPAVITPTTTTTEPTDTTPLSEETQAVKTDSDLESEPVPDLEDYPDEDVKDDDDDEEDDDGAYGETDDADDITNNVSIDNEYNSEVNDFKVQNLNTNRNAGKMEVPIYKGAEIYNTEEEDSHFFIHLVILVFLVAIIYITYHNKRRIILLVQNQRWKDSLCSRNTVEYHRLDQNVNEAMPSLKITRDYIF</sequence>